<keyword evidence="10" id="KW-0325">Glycoprotein</keyword>
<sequence>MEMLYNIYYHCWWHILVVLCIILTLWESGSSQYTLIKPDNTVVFKSENYNSNCSYKGYYRYLEILNASGSPALFVGARDYVFKLNLENISDSASSNSIHPENYETCDTNNQQGSTSSKCFQCGNHVRVIVWQKDDSEFYICGTGAKKPQDFILFANLTVRKNGTSSSGVAKCPFDPDDNATAVWVEKGNPGNVSVLYSGTVADAVKSDPVIYRPEIRKDGNIESKLVRTVRYDSKWLNEPHFVASFDISTDDEEYVYFFFRETAAEFVNCGKAVYARVARVCKDDKGGRNALKDNWTTYLKARLNCSLPGEFPFYFNELQDVVRVNNAFYATFTTNLNGFYGSAVCTFDLSTIEDVFNNGKFKEQKDATSNWLPVQESNVPQPRPGKCSNNSLGLDDTIINFIYSRPLMDQAIPMREGRPLYYRSGVIFRKIAVENSLVAGQRVLYLGTNNAKIYKLASTESCSQVNEECTSLSSVIEPLQDDTILWSMKYFKHSSGMSMLYLGTDDQVTQVPVDDQCNHYKTCGSCTHDPHCNWDVSSKSCTADTSSSKATCSAIIHTETESGAAVVLQGSTNYKNWTHNGTLMECQPVNKTCVMTATGDLVLLKPRSPKSEGEYTCNLYGGDKITYNLTVLSPQDAALKRYEEWCDKFDEYKNLVEEYKEKACNAGCLQNFTCS</sequence>
<dbReference type="SUPFAM" id="SSF103575">
    <property type="entry name" value="Plexin repeat"/>
    <property type="match status" value="1"/>
</dbReference>
<dbReference type="InterPro" id="IPR002165">
    <property type="entry name" value="Plexin_repeat"/>
</dbReference>
<dbReference type="GO" id="GO:0030335">
    <property type="term" value="P:positive regulation of cell migration"/>
    <property type="evidence" value="ECO:0007669"/>
    <property type="project" value="TreeGrafter"/>
</dbReference>
<keyword evidence="5" id="KW-0732">Signal</keyword>
<evidence type="ECO:0000256" key="8">
    <source>
        <dbReference type="ARBA" id="ARBA00023136"/>
    </source>
</evidence>
<dbReference type="PANTHER" id="PTHR11036:SF90">
    <property type="entry name" value="SEMAPHORIN 2B, ISOFORM D-RELATED"/>
    <property type="match status" value="1"/>
</dbReference>
<evidence type="ECO:0000256" key="6">
    <source>
        <dbReference type="ARBA" id="ARBA00022782"/>
    </source>
</evidence>
<comment type="caution">
    <text evidence="12">Lacks conserved residue(s) required for the propagation of feature annotation.</text>
</comment>
<keyword evidence="9" id="KW-1015">Disulfide bond</keyword>
<keyword evidence="4" id="KW-0964">Secreted</keyword>
<dbReference type="GO" id="GO:0045499">
    <property type="term" value="F:chemorepellent activity"/>
    <property type="evidence" value="ECO:0007669"/>
    <property type="project" value="TreeGrafter"/>
</dbReference>
<dbReference type="GO" id="GO:0071526">
    <property type="term" value="P:semaphorin-plexin signaling pathway"/>
    <property type="evidence" value="ECO:0007669"/>
    <property type="project" value="TreeGrafter"/>
</dbReference>
<evidence type="ECO:0000256" key="7">
    <source>
        <dbReference type="ARBA" id="ARBA00022902"/>
    </source>
</evidence>
<dbReference type="Pfam" id="PF01437">
    <property type="entry name" value="PSI"/>
    <property type="match status" value="1"/>
</dbReference>
<dbReference type="AlphaFoldDB" id="A0A1S3JWN8"/>
<evidence type="ECO:0000256" key="3">
    <source>
        <dbReference type="ARBA" id="ARBA00022473"/>
    </source>
</evidence>
<keyword evidence="13" id="KW-1133">Transmembrane helix</keyword>
<evidence type="ECO:0000256" key="12">
    <source>
        <dbReference type="PROSITE-ProRule" id="PRU00352"/>
    </source>
</evidence>
<dbReference type="RefSeq" id="XP_013414454.1">
    <property type="nucleotide sequence ID" value="XM_013559000.1"/>
</dbReference>
<dbReference type="InterPro" id="IPR001627">
    <property type="entry name" value="Semap_dom"/>
</dbReference>
<dbReference type="Gene3D" id="2.130.10.10">
    <property type="entry name" value="YVTN repeat-like/Quinoprotein amine dehydrogenase"/>
    <property type="match status" value="1"/>
</dbReference>
<evidence type="ECO:0000313" key="16">
    <source>
        <dbReference type="RefSeq" id="XP_013414454.1"/>
    </source>
</evidence>
<dbReference type="SUPFAM" id="SSF101912">
    <property type="entry name" value="Sema domain"/>
    <property type="match status" value="1"/>
</dbReference>
<dbReference type="InterPro" id="IPR027231">
    <property type="entry name" value="Semaphorin"/>
</dbReference>
<evidence type="ECO:0000256" key="11">
    <source>
        <dbReference type="ARBA" id="ARBA00074148"/>
    </source>
</evidence>
<gene>
    <name evidence="16" type="primary">LOC106176559</name>
</gene>
<dbReference type="STRING" id="7574.A0A1S3JWN8"/>
<keyword evidence="7" id="KW-0524">Neurogenesis</keyword>
<evidence type="ECO:0000256" key="2">
    <source>
        <dbReference type="ARBA" id="ARBA00004613"/>
    </source>
</evidence>
<accession>A0A1S3JWN8</accession>
<dbReference type="InterPro" id="IPR036352">
    <property type="entry name" value="Semap_dom_sf"/>
</dbReference>
<dbReference type="GO" id="GO:0005576">
    <property type="term" value="C:extracellular region"/>
    <property type="evidence" value="ECO:0007669"/>
    <property type="project" value="UniProtKB-SubCell"/>
</dbReference>
<evidence type="ECO:0000256" key="4">
    <source>
        <dbReference type="ARBA" id="ARBA00022525"/>
    </source>
</evidence>
<keyword evidence="6" id="KW-0221">Differentiation</keyword>
<evidence type="ECO:0000256" key="9">
    <source>
        <dbReference type="ARBA" id="ARBA00023157"/>
    </source>
</evidence>
<protein>
    <recommendedName>
        <fullName evidence="11">Semaphorin-2A</fullName>
    </recommendedName>
</protein>
<proteinExistence type="predicted"/>
<dbReference type="PROSITE" id="PS51004">
    <property type="entry name" value="SEMA"/>
    <property type="match status" value="1"/>
</dbReference>
<dbReference type="GO" id="GO:0007411">
    <property type="term" value="P:axon guidance"/>
    <property type="evidence" value="ECO:0007669"/>
    <property type="project" value="TreeGrafter"/>
</dbReference>
<evidence type="ECO:0000256" key="5">
    <source>
        <dbReference type="ARBA" id="ARBA00022729"/>
    </source>
</evidence>
<feature type="domain" description="Sema" evidence="14">
    <location>
        <begin position="32"/>
        <end position="514"/>
    </location>
</feature>
<evidence type="ECO:0000259" key="14">
    <source>
        <dbReference type="PROSITE" id="PS51004"/>
    </source>
</evidence>
<keyword evidence="13" id="KW-0812">Transmembrane</keyword>
<dbReference type="GO" id="GO:0005886">
    <property type="term" value="C:plasma membrane"/>
    <property type="evidence" value="ECO:0007669"/>
    <property type="project" value="TreeGrafter"/>
</dbReference>
<keyword evidence="3" id="KW-0217">Developmental protein</keyword>
<organism evidence="15 16">
    <name type="scientific">Lingula anatina</name>
    <name type="common">Brachiopod</name>
    <name type="synonym">Lingula unguis</name>
    <dbReference type="NCBI Taxonomy" id="7574"/>
    <lineage>
        <taxon>Eukaryota</taxon>
        <taxon>Metazoa</taxon>
        <taxon>Spiralia</taxon>
        <taxon>Lophotrochozoa</taxon>
        <taxon>Brachiopoda</taxon>
        <taxon>Linguliformea</taxon>
        <taxon>Lingulata</taxon>
        <taxon>Lingulida</taxon>
        <taxon>Linguloidea</taxon>
        <taxon>Lingulidae</taxon>
        <taxon>Lingula</taxon>
    </lineage>
</organism>
<name>A0A1S3JWN8_LINAN</name>
<dbReference type="OrthoDB" id="9988752at2759"/>
<dbReference type="InterPro" id="IPR015943">
    <property type="entry name" value="WD40/YVTN_repeat-like_dom_sf"/>
</dbReference>
<dbReference type="GO" id="GO:0030215">
    <property type="term" value="F:semaphorin receptor binding"/>
    <property type="evidence" value="ECO:0007669"/>
    <property type="project" value="InterPro"/>
</dbReference>
<feature type="transmembrane region" description="Helical" evidence="13">
    <location>
        <begin position="7"/>
        <end position="26"/>
    </location>
</feature>
<dbReference type="InParanoid" id="A0A1S3JWN8"/>
<reference evidence="16" key="1">
    <citation type="submission" date="2025-08" db="UniProtKB">
        <authorList>
            <consortium name="RefSeq"/>
        </authorList>
    </citation>
    <scope>IDENTIFICATION</scope>
    <source>
        <tissue evidence="16">Gonads</tissue>
    </source>
</reference>
<dbReference type="Proteomes" id="UP000085678">
    <property type="component" value="Unplaced"/>
</dbReference>
<dbReference type="SMART" id="SM00630">
    <property type="entry name" value="Sema"/>
    <property type="match status" value="1"/>
</dbReference>
<evidence type="ECO:0000256" key="13">
    <source>
        <dbReference type="SAM" id="Phobius"/>
    </source>
</evidence>
<dbReference type="PANTHER" id="PTHR11036">
    <property type="entry name" value="SEMAPHORIN"/>
    <property type="match status" value="1"/>
</dbReference>
<evidence type="ECO:0000256" key="10">
    <source>
        <dbReference type="ARBA" id="ARBA00023180"/>
    </source>
</evidence>
<evidence type="ECO:0000256" key="1">
    <source>
        <dbReference type="ARBA" id="ARBA00004370"/>
    </source>
</evidence>
<comment type="subcellular location">
    <subcellularLocation>
        <location evidence="1">Membrane</location>
    </subcellularLocation>
    <subcellularLocation>
        <location evidence="2">Secreted</location>
    </subcellularLocation>
</comment>
<keyword evidence="8 13" id="KW-0472">Membrane</keyword>
<evidence type="ECO:0000313" key="15">
    <source>
        <dbReference type="Proteomes" id="UP000085678"/>
    </source>
</evidence>
<keyword evidence="15" id="KW-1185">Reference proteome</keyword>
<dbReference type="Pfam" id="PF01403">
    <property type="entry name" value="Sema"/>
    <property type="match status" value="1"/>
</dbReference>
<dbReference type="FunFam" id="2.130.10.10:FF:000369">
    <property type="entry name" value="semaphorin-2A isoform X1"/>
    <property type="match status" value="1"/>
</dbReference>
<dbReference type="FunCoup" id="A0A1S3JWN8">
    <property type="interactions" value="299"/>
</dbReference>
<dbReference type="GeneID" id="106176559"/>